<dbReference type="RefSeq" id="WP_215760094.1">
    <property type="nucleotide sequence ID" value="NZ_JAHKBE010000029.1"/>
</dbReference>
<keyword evidence="3" id="KW-1185">Reference proteome</keyword>
<comment type="caution">
    <text evidence="2">The sequence shown here is derived from an EMBL/GenBank/DDBJ whole genome shotgun (WGS) entry which is preliminary data.</text>
</comment>
<feature type="transmembrane region" description="Helical" evidence="1">
    <location>
        <begin position="65"/>
        <end position="84"/>
    </location>
</feature>
<accession>A0ABV1FRX3</accession>
<reference evidence="2 3" key="1">
    <citation type="submission" date="2024-04" db="EMBL/GenBank/DDBJ databases">
        <title>Human intestinal bacterial collection.</title>
        <authorList>
            <person name="Pauvert C."/>
            <person name="Hitch T.C.A."/>
            <person name="Clavel T."/>
        </authorList>
    </citation>
    <scope>NUCLEOTIDE SEQUENCE [LARGE SCALE GENOMIC DNA]</scope>
    <source>
        <strain evidence="2 3">CLA-AA-H145</strain>
    </source>
</reference>
<keyword evidence="1" id="KW-1133">Transmembrane helix</keyword>
<name>A0ABV1FRX3_9BACT</name>
<sequence>MNTQELIDRFLDGETTVEEEQELCRRFLAGPVDPELEPYAEFFRDMATLPVSEKPRRRLRLVRRWMAAAAVVAAVVVAGVWGYVRVENQQLAKTYEGSYVIVDGKRTDNLVSIKDEVSQLLADADRIEAHARSQEVIGDAEQEVLQGLSPKQRKQIERLLNE</sequence>
<evidence type="ECO:0008006" key="4">
    <source>
        <dbReference type="Google" id="ProtNLM"/>
    </source>
</evidence>
<keyword evidence="1" id="KW-0472">Membrane</keyword>
<evidence type="ECO:0000313" key="2">
    <source>
        <dbReference type="EMBL" id="MEQ2487050.1"/>
    </source>
</evidence>
<keyword evidence="1" id="KW-0812">Transmembrane</keyword>
<evidence type="ECO:0000313" key="3">
    <source>
        <dbReference type="Proteomes" id="UP001487296"/>
    </source>
</evidence>
<proteinExistence type="predicted"/>
<evidence type="ECO:0000256" key="1">
    <source>
        <dbReference type="SAM" id="Phobius"/>
    </source>
</evidence>
<dbReference type="EMBL" id="JBBNFP010000030">
    <property type="protein sequence ID" value="MEQ2487050.1"/>
    <property type="molecule type" value="Genomic_DNA"/>
</dbReference>
<organism evidence="2 3">
    <name type="scientific">Hallella faecis</name>
    <dbReference type="NCBI Taxonomy" id="2841596"/>
    <lineage>
        <taxon>Bacteria</taxon>
        <taxon>Pseudomonadati</taxon>
        <taxon>Bacteroidota</taxon>
        <taxon>Bacteroidia</taxon>
        <taxon>Bacteroidales</taxon>
        <taxon>Prevotellaceae</taxon>
        <taxon>Hallella</taxon>
    </lineage>
</organism>
<gene>
    <name evidence="2" type="ORF">AAAT34_08265</name>
</gene>
<protein>
    <recommendedName>
        <fullName evidence="4">Anti-sigma factor</fullName>
    </recommendedName>
</protein>
<dbReference type="Proteomes" id="UP001487296">
    <property type="component" value="Unassembled WGS sequence"/>
</dbReference>